<evidence type="ECO:0000313" key="4">
    <source>
        <dbReference type="EMBL" id="OEL20819.1"/>
    </source>
</evidence>
<evidence type="ECO:0000256" key="1">
    <source>
        <dbReference type="ARBA" id="ARBA00004370"/>
    </source>
</evidence>
<reference evidence="4 5" key="1">
    <citation type="submission" date="2016-09" db="EMBL/GenBank/DDBJ databases">
        <title>The draft genome of Dichanthelium oligosanthes: A C3 panicoid grass species.</title>
        <authorList>
            <person name="Studer A.J."/>
            <person name="Schnable J.C."/>
            <person name="Brutnell T.P."/>
        </authorList>
    </citation>
    <scope>NUCLEOTIDE SEQUENCE [LARGE SCALE GENOMIC DNA]</scope>
    <source>
        <strain evidence="5">cv. Kellogg 1175</strain>
        <tissue evidence="4">Leaf</tissue>
    </source>
</reference>
<dbReference type="GO" id="GO:0009506">
    <property type="term" value="C:plasmodesma"/>
    <property type="evidence" value="ECO:0007669"/>
    <property type="project" value="TreeGrafter"/>
</dbReference>
<keyword evidence="3" id="KW-0812">Transmembrane</keyword>
<dbReference type="STRING" id="888268.A0A1E5V6P2"/>
<sequence length="226" mass="23760">METSRNNKLCDMHRSRRRVRLLTAVLLLVLLAGGVALIVYLTYRPLTPQASVSRAAVYQLESVTGNSSSAASAPPYALAARVQFTLLLHNPSDHAAVLYDGLIAYVTYRGEVVAPPVELPAVAQDRGADVALSPTFGGLGGGAAAPVPVSENTVRALAGDCAARRVLLRLVVLGQVRYKSGVFRTGWRDLFVRCDITAGLGADAAAGGASAGDVPLLEYPRCFVDA</sequence>
<dbReference type="InterPro" id="IPR044839">
    <property type="entry name" value="NDR1-like"/>
</dbReference>
<proteinExistence type="predicted"/>
<evidence type="ECO:0008006" key="6">
    <source>
        <dbReference type="Google" id="ProtNLM"/>
    </source>
</evidence>
<keyword evidence="2 3" id="KW-0472">Membrane</keyword>
<dbReference type="EMBL" id="LWDX02049612">
    <property type="protein sequence ID" value="OEL20819.1"/>
    <property type="molecule type" value="Genomic_DNA"/>
</dbReference>
<accession>A0A1E5V6P2</accession>
<comment type="subcellular location">
    <subcellularLocation>
        <location evidence="1">Membrane</location>
    </subcellularLocation>
</comment>
<gene>
    <name evidence="4" type="ORF">BAE44_0018162</name>
</gene>
<dbReference type="AlphaFoldDB" id="A0A1E5V6P2"/>
<organism evidence="4 5">
    <name type="scientific">Dichanthelium oligosanthes</name>
    <dbReference type="NCBI Taxonomy" id="888268"/>
    <lineage>
        <taxon>Eukaryota</taxon>
        <taxon>Viridiplantae</taxon>
        <taxon>Streptophyta</taxon>
        <taxon>Embryophyta</taxon>
        <taxon>Tracheophyta</taxon>
        <taxon>Spermatophyta</taxon>
        <taxon>Magnoliopsida</taxon>
        <taxon>Liliopsida</taxon>
        <taxon>Poales</taxon>
        <taxon>Poaceae</taxon>
        <taxon>PACMAD clade</taxon>
        <taxon>Panicoideae</taxon>
        <taxon>Panicodae</taxon>
        <taxon>Paniceae</taxon>
        <taxon>Dichantheliinae</taxon>
        <taxon>Dichanthelium</taxon>
    </lineage>
</organism>
<dbReference type="GO" id="GO:0098542">
    <property type="term" value="P:defense response to other organism"/>
    <property type="evidence" value="ECO:0007669"/>
    <property type="project" value="InterPro"/>
</dbReference>
<dbReference type="Proteomes" id="UP000095767">
    <property type="component" value="Unassembled WGS sequence"/>
</dbReference>
<feature type="transmembrane region" description="Helical" evidence="3">
    <location>
        <begin position="21"/>
        <end position="43"/>
    </location>
</feature>
<dbReference type="GO" id="GO:0005886">
    <property type="term" value="C:plasma membrane"/>
    <property type="evidence" value="ECO:0007669"/>
    <property type="project" value="TreeGrafter"/>
</dbReference>
<evidence type="ECO:0000256" key="3">
    <source>
        <dbReference type="SAM" id="Phobius"/>
    </source>
</evidence>
<keyword evidence="3" id="KW-1133">Transmembrane helix</keyword>
<dbReference type="OrthoDB" id="746161at2759"/>
<dbReference type="PANTHER" id="PTHR31415:SF81">
    <property type="entry name" value="OS09G0532200 PROTEIN"/>
    <property type="match status" value="1"/>
</dbReference>
<comment type="caution">
    <text evidence="4">The sequence shown here is derived from an EMBL/GenBank/DDBJ whole genome shotgun (WGS) entry which is preliminary data.</text>
</comment>
<name>A0A1E5V6P2_9POAL</name>
<keyword evidence="5" id="KW-1185">Reference proteome</keyword>
<evidence type="ECO:0000256" key="2">
    <source>
        <dbReference type="ARBA" id="ARBA00023136"/>
    </source>
</evidence>
<protein>
    <recommendedName>
        <fullName evidence="6">Late embryogenesis abundant protein LEA-2 subgroup domain-containing protein</fullName>
    </recommendedName>
</protein>
<evidence type="ECO:0000313" key="5">
    <source>
        <dbReference type="Proteomes" id="UP000095767"/>
    </source>
</evidence>
<dbReference type="PANTHER" id="PTHR31415">
    <property type="entry name" value="OS05G0367900 PROTEIN"/>
    <property type="match status" value="1"/>
</dbReference>